<dbReference type="GeneID" id="115633821"/>
<dbReference type="PANTHER" id="PTHR23313:SF0">
    <property type="entry name" value="TESTIS-EXPRESSED PROTEIN 9"/>
    <property type="match status" value="1"/>
</dbReference>
<feature type="compositionally biased region" description="Basic and acidic residues" evidence="1">
    <location>
        <begin position="251"/>
        <end position="276"/>
    </location>
</feature>
<evidence type="ECO:0000313" key="3">
    <source>
        <dbReference type="RefSeq" id="XP_030387167.1"/>
    </source>
</evidence>
<dbReference type="PANTHER" id="PTHR23313">
    <property type="entry name" value="TSEC1-RELATED"/>
    <property type="match status" value="1"/>
</dbReference>
<feature type="compositionally biased region" description="Basic and acidic residues" evidence="1">
    <location>
        <begin position="286"/>
        <end position="298"/>
    </location>
</feature>
<dbReference type="Proteomes" id="UP000504634">
    <property type="component" value="Unplaced"/>
</dbReference>
<reference evidence="3" key="1">
    <citation type="submission" date="2025-08" db="UniProtKB">
        <authorList>
            <consortium name="RefSeq"/>
        </authorList>
    </citation>
    <scope>IDENTIFICATION</scope>
    <source>
        <strain evidence="3">11010-0011.00</strain>
        <tissue evidence="3">Whole body</tissue>
    </source>
</reference>
<gene>
    <name evidence="3" type="primary">LOC115633821</name>
</gene>
<dbReference type="RefSeq" id="XP_030387167.1">
    <property type="nucleotide sequence ID" value="XM_030531307.1"/>
</dbReference>
<dbReference type="Gene3D" id="1.10.287.1490">
    <property type="match status" value="1"/>
</dbReference>
<feature type="region of interest" description="Disordered" evidence="1">
    <location>
        <begin position="251"/>
        <end position="314"/>
    </location>
</feature>
<name>A0A6J2UIX2_DROLE</name>
<dbReference type="AlphaFoldDB" id="A0A6J2UIX2"/>
<accession>A0A6J2UIX2</accession>
<evidence type="ECO:0000256" key="1">
    <source>
        <dbReference type="SAM" id="MobiDB-lite"/>
    </source>
</evidence>
<protein>
    <submittedName>
        <fullName evidence="3">Uncharacterized protein LOC115633821</fullName>
    </submittedName>
</protein>
<proteinExistence type="predicted"/>
<organism evidence="2 3">
    <name type="scientific">Drosophila lebanonensis</name>
    <name type="common">Fruit fly</name>
    <name type="synonym">Scaptodrosophila lebanonensis</name>
    <dbReference type="NCBI Taxonomy" id="7225"/>
    <lineage>
        <taxon>Eukaryota</taxon>
        <taxon>Metazoa</taxon>
        <taxon>Ecdysozoa</taxon>
        <taxon>Arthropoda</taxon>
        <taxon>Hexapoda</taxon>
        <taxon>Insecta</taxon>
        <taxon>Pterygota</taxon>
        <taxon>Neoptera</taxon>
        <taxon>Endopterygota</taxon>
        <taxon>Diptera</taxon>
        <taxon>Brachycera</taxon>
        <taxon>Muscomorpha</taxon>
        <taxon>Ephydroidea</taxon>
        <taxon>Drosophilidae</taxon>
        <taxon>Scaptodrosophila</taxon>
    </lineage>
</organism>
<sequence length="429" mass="48706">MAELLSREKELFKLNQELNFMADNPLEASATYPMVKTGGGSVDKTATIVLQEPRYGTFHKQKGPSTLLKRKGVGETQGGKPNTTDPVADRTFMRWTQKQRATLPTRLTASPTKKMATTAGRPVSTSVLANSGNAAPAPLPVTKTKILSSNGANPTAQNESKYSTYTRGQVSKTATYVKFRNPKFTESRSLEDIIRNADESQVVEVEITQQRESTTVVNGNAKKQLTQDNFIKFLKAKVAILEEDHARISQSMAEHKERLEQAVEAQRRADSQRDHALNSNKQLSEQLRRAEQQTEDANRRHKEGQIESSNQQREFEQIKREVRLLKQTNTNLENRLASAQEEMEGLRQTMSKLRGEQREEKEKTRNELDIKEKRIKALKRQRADLLNAYKKQLYLIDNLKRQTTCLEQSVGIGFGEKEFNKVLDWNTKA</sequence>
<evidence type="ECO:0000313" key="2">
    <source>
        <dbReference type="Proteomes" id="UP000504634"/>
    </source>
</evidence>
<dbReference type="OrthoDB" id="269872at2759"/>
<keyword evidence="2" id="KW-1185">Reference proteome</keyword>